<sequence length="63" mass="7070">MTFIALPSFLSAENNCCAPSNWRRNSRRLAAAARRANYIGCHRHRPIDGGFFLATRLGADYDV</sequence>
<reference evidence="1 2" key="1">
    <citation type="submission" date="2020-02" db="EMBL/GenBank/DDBJ databases">
        <title>Paraburkholderia simonii sp. nov. and Paraburkholderia youngii sp. nov. Brazilian and Mexican Mimosa-associated rhizobia.</title>
        <authorList>
            <person name="Mavima L."/>
            <person name="Beukes C.W."/>
            <person name="Chan W.Y."/>
            <person name="Palmer M."/>
            <person name="De Meyer S.E."/>
            <person name="James E.K."/>
            <person name="Venter S.N."/>
            <person name="Steenkamp E.T."/>
        </authorList>
    </citation>
    <scope>NUCLEOTIDE SEQUENCE [LARGE SCALE GENOMIC DNA]</scope>
    <source>
        <strain evidence="1 2">JPY169</strain>
    </source>
</reference>
<dbReference type="Proteomes" id="UP000594380">
    <property type="component" value="Unassembled WGS sequence"/>
</dbReference>
<proteinExistence type="predicted"/>
<gene>
    <name evidence="1" type="ORF">G5S42_20450</name>
</gene>
<dbReference type="GeneID" id="301102716"/>
<evidence type="ECO:0000313" key="2">
    <source>
        <dbReference type="Proteomes" id="UP000594380"/>
    </source>
</evidence>
<dbReference type="AlphaFoldDB" id="A0A7Y6K1S9"/>
<organism evidence="1 2">
    <name type="scientific">Paraburkholderia youngii</name>
    <dbReference type="NCBI Taxonomy" id="2782701"/>
    <lineage>
        <taxon>Bacteria</taxon>
        <taxon>Pseudomonadati</taxon>
        <taxon>Pseudomonadota</taxon>
        <taxon>Betaproteobacteria</taxon>
        <taxon>Burkholderiales</taxon>
        <taxon>Burkholderiaceae</taxon>
        <taxon>Paraburkholderia</taxon>
    </lineage>
</organism>
<protein>
    <submittedName>
        <fullName evidence="1">Uncharacterized protein</fullName>
    </submittedName>
</protein>
<dbReference type="RefSeq" id="WP_176108439.1">
    <property type="nucleotide sequence ID" value="NZ_JAALDK010000001.1"/>
</dbReference>
<accession>A0A7Y6K1S9</accession>
<dbReference type="EMBL" id="JAALDK010000001">
    <property type="protein sequence ID" value="NUY02019.1"/>
    <property type="molecule type" value="Genomic_DNA"/>
</dbReference>
<name>A0A7Y6K1S9_9BURK</name>
<comment type="caution">
    <text evidence="1">The sequence shown here is derived from an EMBL/GenBank/DDBJ whole genome shotgun (WGS) entry which is preliminary data.</text>
</comment>
<evidence type="ECO:0000313" key="1">
    <source>
        <dbReference type="EMBL" id="NUY02019.1"/>
    </source>
</evidence>